<evidence type="ECO:0000256" key="5">
    <source>
        <dbReference type="ARBA" id="ARBA00022692"/>
    </source>
</evidence>
<evidence type="ECO:0000256" key="1">
    <source>
        <dbReference type="ARBA" id="ARBA00004141"/>
    </source>
</evidence>
<comment type="subcellular location">
    <subcellularLocation>
        <location evidence="1">Membrane</location>
        <topology evidence="1">Multi-pass membrane protein</topology>
    </subcellularLocation>
</comment>
<evidence type="ECO:0000256" key="8">
    <source>
        <dbReference type="SAM" id="MobiDB-lite"/>
    </source>
</evidence>
<keyword evidence="11" id="KW-1185">Reference proteome</keyword>
<evidence type="ECO:0000313" key="10">
    <source>
        <dbReference type="EMBL" id="PWK15928.1"/>
    </source>
</evidence>
<comment type="similarity">
    <text evidence="2">Belongs to the amino acid-polyamine-organocation (APC) superfamily. Spore germination protein (SGP) (TC 2.A.3.9) family.</text>
</comment>
<dbReference type="GO" id="GO:0009847">
    <property type="term" value="P:spore germination"/>
    <property type="evidence" value="ECO:0007669"/>
    <property type="project" value="InterPro"/>
</dbReference>
<feature type="transmembrane region" description="Helical" evidence="9">
    <location>
        <begin position="132"/>
        <end position="152"/>
    </location>
</feature>
<feature type="transmembrane region" description="Helical" evidence="9">
    <location>
        <begin position="321"/>
        <end position="338"/>
    </location>
</feature>
<dbReference type="NCBIfam" id="TIGR00912">
    <property type="entry name" value="2A0309"/>
    <property type="match status" value="1"/>
</dbReference>
<evidence type="ECO:0000256" key="6">
    <source>
        <dbReference type="ARBA" id="ARBA00022989"/>
    </source>
</evidence>
<dbReference type="GO" id="GO:0016020">
    <property type="term" value="C:membrane"/>
    <property type="evidence" value="ECO:0007669"/>
    <property type="project" value="UniProtKB-SubCell"/>
</dbReference>
<proteinExistence type="inferred from homology"/>
<keyword evidence="6 9" id="KW-1133">Transmembrane helix</keyword>
<dbReference type="InterPro" id="IPR004761">
    <property type="entry name" value="Spore_GerAB"/>
</dbReference>
<dbReference type="Pfam" id="PF03845">
    <property type="entry name" value="Spore_permease"/>
    <property type="match status" value="1"/>
</dbReference>
<feature type="transmembrane region" description="Helical" evidence="9">
    <location>
        <begin position="164"/>
        <end position="183"/>
    </location>
</feature>
<accession>A0A316DE66</accession>
<name>A0A316DE66_9BACL</name>
<feature type="transmembrane region" description="Helical" evidence="9">
    <location>
        <begin position="288"/>
        <end position="309"/>
    </location>
</feature>
<evidence type="ECO:0000256" key="9">
    <source>
        <dbReference type="SAM" id="Phobius"/>
    </source>
</evidence>
<organism evidence="10 11">
    <name type="scientific">Tumebacillus permanentifrigoris</name>
    <dbReference type="NCBI Taxonomy" id="378543"/>
    <lineage>
        <taxon>Bacteria</taxon>
        <taxon>Bacillati</taxon>
        <taxon>Bacillota</taxon>
        <taxon>Bacilli</taxon>
        <taxon>Bacillales</taxon>
        <taxon>Alicyclobacillaceae</taxon>
        <taxon>Tumebacillus</taxon>
    </lineage>
</organism>
<feature type="transmembrane region" description="Helical" evidence="9">
    <location>
        <begin position="238"/>
        <end position="260"/>
    </location>
</feature>
<feature type="transmembrane region" description="Helical" evidence="9">
    <location>
        <begin position="101"/>
        <end position="120"/>
    </location>
</feature>
<keyword evidence="7 9" id="KW-0472">Membrane</keyword>
<comment type="caution">
    <text evidence="10">The sequence shown here is derived from an EMBL/GenBank/DDBJ whole genome shotgun (WGS) entry which is preliminary data.</text>
</comment>
<dbReference type="Proteomes" id="UP000245634">
    <property type="component" value="Unassembled WGS sequence"/>
</dbReference>
<feature type="compositionally biased region" description="Basic and acidic residues" evidence="8">
    <location>
        <begin position="1"/>
        <end position="10"/>
    </location>
</feature>
<dbReference type="OrthoDB" id="2380240at2"/>
<gene>
    <name evidence="10" type="ORF">C7459_102174</name>
</gene>
<reference evidence="10 11" key="1">
    <citation type="submission" date="2018-05" db="EMBL/GenBank/DDBJ databases">
        <title>Genomic Encyclopedia of Type Strains, Phase IV (KMG-IV): sequencing the most valuable type-strain genomes for metagenomic binning, comparative biology and taxonomic classification.</title>
        <authorList>
            <person name="Goeker M."/>
        </authorList>
    </citation>
    <scope>NUCLEOTIDE SEQUENCE [LARGE SCALE GENOMIC DNA]</scope>
    <source>
        <strain evidence="10 11">DSM 18773</strain>
    </source>
</reference>
<evidence type="ECO:0000256" key="2">
    <source>
        <dbReference type="ARBA" id="ARBA00007998"/>
    </source>
</evidence>
<evidence type="ECO:0000256" key="3">
    <source>
        <dbReference type="ARBA" id="ARBA00022448"/>
    </source>
</evidence>
<keyword evidence="3" id="KW-0813">Transport</keyword>
<evidence type="ECO:0000256" key="7">
    <source>
        <dbReference type="ARBA" id="ARBA00023136"/>
    </source>
</evidence>
<dbReference type="PANTHER" id="PTHR34975">
    <property type="entry name" value="SPORE GERMINATION PROTEIN A2"/>
    <property type="match status" value="1"/>
</dbReference>
<evidence type="ECO:0000313" key="11">
    <source>
        <dbReference type="Proteomes" id="UP000245634"/>
    </source>
</evidence>
<keyword evidence="5 9" id="KW-0812">Transmembrane</keyword>
<dbReference type="Gene3D" id="1.20.1740.10">
    <property type="entry name" value="Amino acid/polyamine transporter I"/>
    <property type="match status" value="1"/>
</dbReference>
<dbReference type="AlphaFoldDB" id="A0A316DE66"/>
<feature type="region of interest" description="Disordered" evidence="8">
    <location>
        <begin position="1"/>
        <end position="22"/>
    </location>
</feature>
<keyword evidence="4" id="KW-0309">Germination</keyword>
<dbReference type="EMBL" id="QGGL01000002">
    <property type="protein sequence ID" value="PWK15928.1"/>
    <property type="molecule type" value="Genomic_DNA"/>
</dbReference>
<feature type="transmembrane region" description="Helical" evidence="9">
    <location>
        <begin position="350"/>
        <end position="373"/>
    </location>
</feature>
<protein>
    <submittedName>
        <fullName evidence="10">Spore germination protein (Amino acid permease)</fullName>
    </submittedName>
</protein>
<feature type="transmembrane region" description="Helical" evidence="9">
    <location>
        <begin position="59"/>
        <end position="81"/>
    </location>
</feature>
<evidence type="ECO:0000256" key="4">
    <source>
        <dbReference type="ARBA" id="ARBA00022544"/>
    </source>
</evidence>
<sequence>MREAAVRHSETPAPYAPEHPQHPRNRINGIELMFLLHTVPIGVGVLGMVRFIADKAGHDAPLAVLISGLYPQVGVLFMWLLLKRFRTMGIYEIHQQLFGRWVGKIFNLAFASYCLYAFFMTLRTFTELVNTWLYPMMSPWVLSLIFLVPMIYASYAGIQLLGRYAIMTFFLTSWILVLIYFPIMEGSSSYLLPFGSNGISRIFQGSLLSALSVLGFELLMVYYPFVSYKKDVLPAATIASWSVTLVYLINAVVSIMFFSLPQLSKTIWPMLTMFKHVQVPFIERFETIVIAVWILKVVNTAGTYLWAGVDGMLKTIPVKKWVLYGLILILALVFSNALHTRAEINTQLNFLSKLGLGLMIGYPLLLWLLSLVLRKKGVEPS</sequence>
<feature type="transmembrane region" description="Helical" evidence="9">
    <location>
        <begin position="203"/>
        <end position="226"/>
    </location>
</feature>
<feature type="transmembrane region" description="Helical" evidence="9">
    <location>
        <begin position="32"/>
        <end position="53"/>
    </location>
</feature>
<dbReference type="PANTHER" id="PTHR34975:SF2">
    <property type="entry name" value="SPORE GERMINATION PROTEIN A2"/>
    <property type="match status" value="1"/>
</dbReference>